<dbReference type="InParanoid" id="A0A212FAU0"/>
<evidence type="ECO:0000313" key="7">
    <source>
        <dbReference type="EMBL" id="OWR50839.1"/>
    </source>
</evidence>
<dbReference type="Gene3D" id="2.40.10.10">
    <property type="entry name" value="Trypsin-like serine proteases"/>
    <property type="match status" value="1"/>
</dbReference>
<comment type="caution">
    <text evidence="7">The sequence shown here is derived from an EMBL/GenBank/DDBJ whole genome shotgun (WGS) entry which is preliminary data.</text>
</comment>
<keyword evidence="2" id="KW-0964">Secreted</keyword>
<sequence>MKTGQCEFYLDVCCELPNKKNPDEVITPPPPPARKDCGWRNPDGVGFRITGDDNHETNFGEFPWMIALLKREPVDPNDPNSETLNIYLGGGSLIHPSVVLTAAHYVDKPQKLRVRAGEWDTQTRQEIYPYQERDVAKVKIHKDYNKHTLFYDVALLFLSVPMQLAPNVGLVCLPVERQLPRAGTNCFATGWGKDQFGRDGKYQVILKKKELPVVDRNACQKALRKTRLGGLFELHSSFMCAGGQGSDTCTGDGGSPLVCPVEYEKDRYEQVGIVSWGIGCGQDGTPGVYTDVSKMRAWIDDKIVAEGYEPRAYVA</sequence>
<dbReference type="SUPFAM" id="SSF50494">
    <property type="entry name" value="Trypsin-like serine proteases"/>
    <property type="match status" value="1"/>
</dbReference>
<feature type="domain" description="Peptidase S1" evidence="6">
    <location>
        <begin position="49"/>
        <end position="304"/>
    </location>
</feature>
<dbReference type="Proteomes" id="UP000007151">
    <property type="component" value="Unassembled WGS sequence"/>
</dbReference>
<evidence type="ECO:0000256" key="2">
    <source>
        <dbReference type="ARBA" id="ARBA00022525"/>
    </source>
</evidence>
<dbReference type="CDD" id="cd00190">
    <property type="entry name" value="Tryp_SPc"/>
    <property type="match status" value="1"/>
</dbReference>
<evidence type="ECO:0000256" key="3">
    <source>
        <dbReference type="ARBA" id="ARBA00023157"/>
    </source>
</evidence>
<dbReference type="GO" id="GO:0004252">
    <property type="term" value="F:serine-type endopeptidase activity"/>
    <property type="evidence" value="ECO:0007669"/>
    <property type="project" value="InterPro"/>
</dbReference>
<dbReference type="GO" id="GO:0005576">
    <property type="term" value="C:extracellular region"/>
    <property type="evidence" value="ECO:0007669"/>
    <property type="project" value="UniProtKB-SubCell"/>
</dbReference>
<dbReference type="PANTHER" id="PTHR24258">
    <property type="entry name" value="SERINE PROTEASE-RELATED"/>
    <property type="match status" value="1"/>
</dbReference>
<dbReference type="AlphaFoldDB" id="A0A212FAU0"/>
<dbReference type="InterPro" id="IPR043504">
    <property type="entry name" value="Peptidase_S1_PA_chymotrypsin"/>
</dbReference>
<keyword evidence="8" id="KW-1185">Reference proteome</keyword>
<evidence type="ECO:0000256" key="1">
    <source>
        <dbReference type="ARBA" id="ARBA00004613"/>
    </source>
</evidence>
<gene>
    <name evidence="7" type="ORF">KGM_205206</name>
</gene>
<proteinExistence type="predicted"/>
<dbReference type="PANTHER" id="PTHR24258:SF129">
    <property type="entry name" value="LP15124P-RELATED"/>
    <property type="match status" value="1"/>
</dbReference>
<dbReference type="FunCoup" id="A0A212FAU0">
    <property type="interactions" value="52"/>
</dbReference>
<dbReference type="EMBL" id="AGBW02009431">
    <property type="protein sequence ID" value="OWR50839.1"/>
    <property type="molecule type" value="Genomic_DNA"/>
</dbReference>
<comment type="subcellular location">
    <subcellularLocation>
        <location evidence="1">Secreted</location>
    </subcellularLocation>
</comment>
<evidence type="ECO:0000256" key="5">
    <source>
        <dbReference type="ARBA" id="ARBA00076468"/>
    </source>
</evidence>
<dbReference type="STRING" id="278856.A0A212FAU0"/>
<dbReference type="InterPro" id="IPR001314">
    <property type="entry name" value="Peptidase_S1A"/>
</dbReference>
<dbReference type="SMART" id="SM00020">
    <property type="entry name" value="Tryp_SPc"/>
    <property type="match status" value="1"/>
</dbReference>
<dbReference type="eggNOG" id="KOG3627">
    <property type="taxonomic scope" value="Eukaryota"/>
</dbReference>
<protein>
    <recommendedName>
        <fullName evidence="4">Phenoloxidase-activating factor 2</fullName>
    </recommendedName>
    <alternativeName>
        <fullName evidence="5">Prophenoloxidase-activating factor II</fullName>
    </alternativeName>
</protein>
<dbReference type="PROSITE" id="PS50240">
    <property type="entry name" value="TRYPSIN_DOM"/>
    <property type="match status" value="1"/>
</dbReference>
<organism evidence="7 8">
    <name type="scientific">Danaus plexippus plexippus</name>
    <dbReference type="NCBI Taxonomy" id="278856"/>
    <lineage>
        <taxon>Eukaryota</taxon>
        <taxon>Metazoa</taxon>
        <taxon>Ecdysozoa</taxon>
        <taxon>Arthropoda</taxon>
        <taxon>Hexapoda</taxon>
        <taxon>Insecta</taxon>
        <taxon>Pterygota</taxon>
        <taxon>Neoptera</taxon>
        <taxon>Endopterygota</taxon>
        <taxon>Lepidoptera</taxon>
        <taxon>Glossata</taxon>
        <taxon>Ditrysia</taxon>
        <taxon>Papilionoidea</taxon>
        <taxon>Nymphalidae</taxon>
        <taxon>Danainae</taxon>
        <taxon>Danaini</taxon>
        <taxon>Danaina</taxon>
        <taxon>Danaus</taxon>
        <taxon>Danaus</taxon>
    </lineage>
</organism>
<dbReference type="PRINTS" id="PR00722">
    <property type="entry name" value="CHYMOTRYPSIN"/>
</dbReference>
<dbReference type="GO" id="GO:0006508">
    <property type="term" value="P:proteolysis"/>
    <property type="evidence" value="ECO:0007669"/>
    <property type="project" value="InterPro"/>
</dbReference>
<dbReference type="Pfam" id="PF00089">
    <property type="entry name" value="Trypsin"/>
    <property type="match status" value="1"/>
</dbReference>
<keyword evidence="3" id="KW-1015">Disulfide bond</keyword>
<dbReference type="FunFam" id="2.40.10.10:FF:000038">
    <property type="entry name" value="Serine protease"/>
    <property type="match status" value="1"/>
</dbReference>
<dbReference type="InterPro" id="IPR009003">
    <property type="entry name" value="Peptidase_S1_PA"/>
</dbReference>
<evidence type="ECO:0000256" key="4">
    <source>
        <dbReference type="ARBA" id="ARBA00068096"/>
    </source>
</evidence>
<name>A0A212FAU0_DANPL</name>
<dbReference type="KEGG" id="dpl:KGM_205206"/>
<reference evidence="7 8" key="1">
    <citation type="journal article" date="2011" name="Cell">
        <title>The monarch butterfly genome yields insights into long-distance migration.</title>
        <authorList>
            <person name="Zhan S."/>
            <person name="Merlin C."/>
            <person name="Boore J.L."/>
            <person name="Reppert S.M."/>
        </authorList>
    </citation>
    <scope>NUCLEOTIDE SEQUENCE [LARGE SCALE GENOMIC DNA]</scope>
    <source>
        <strain evidence="7">F-2</strain>
    </source>
</reference>
<dbReference type="InterPro" id="IPR001254">
    <property type="entry name" value="Trypsin_dom"/>
</dbReference>
<evidence type="ECO:0000259" key="6">
    <source>
        <dbReference type="PROSITE" id="PS50240"/>
    </source>
</evidence>
<accession>A0A212FAU0</accession>
<evidence type="ECO:0000313" key="8">
    <source>
        <dbReference type="Proteomes" id="UP000007151"/>
    </source>
</evidence>